<feature type="region of interest" description="Disordered" evidence="1">
    <location>
        <begin position="245"/>
        <end position="289"/>
    </location>
</feature>
<name>A0AAW1IPK7_SAPOF</name>
<dbReference type="PANTHER" id="PTHR31182">
    <property type="entry name" value="C2 NT-TYPE DOMAIN-CONTAINING PROTEIN"/>
    <property type="match status" value="1"/>
</dbReference>
<reference evidence="3" key="1">
    <citation type="submission" date="2024-03" db="EMBL/GenBank/DDBJ databases">
        <title>WGS assembly of Saponaria officinalis var. Norfolk2.</title>
        <authorList>
            <person name="Jenkins J."/>
            <person name="Shu S."/>
            <person name="Grimwood J."/>
            <person name="Barry K."/>
            <person name="Goodstein D."/>
            <person name="Schmutz J."/>
            <person name="Leebens-Mack J."/>
            <person name="Osbourn A."/>
        </authorList>
    </citation>
    <scope>NUCLEOTIDE SEQUENCE [LARGE SCALE GENOMIC DNA]</scope>
    <source>
        <strain evidence="3">JIC</strain>
    </source>
</reference>
<comment type="caution">
    <text evidence="3">The sequence shown here is derived from an EMBL/GenBank/DDBJ whole genome shotgun (WGS) entry which is preliminary data.</text>
</comment>
<evidence type="ECO:0000313" key="4">
    <source>
        <dbReference type="Proteomes" id="UP001443914"/>
    </source>
</evidence>
<accession>A0AAW1IPK7</accession>
<dbReference type="AlphaFoldDB" id="A0AAW1IPK7"/>
<sequence>MVANLIKWKPWLPLQSKKFEAKIVVRCITGLQKIDDDEKSKKNGGFDKLKVEIKWKGSKINGIKSLRKKIVKKNSTRVQELGENGVVSWEEEFKTVCGFFVSKDRVDEGGFLPWEILLVILNDSQMNTKKKRPLAAPAVVNLAEFASLEGVEDLDVEIPLSNFGGSFKCCPSLCISIRLTELRTTNELQVEVQKPIMFVPLSPCFCGASPSTKKDEGSTFKARMRKVKSLTNYVSSKKSRKASLGEASSDSKFSTGSDSEYNYPFDTDSLDESEVGESEESRDDTNVEKSCGYGNLVDVNLAGGGRDPKVNCEDDELVYYSNKQLDKDSSPGHELDSSISEQVLRQNPRFRILAWRKRKLSFRTPRVKGEPLLKKDNEEEGGDDIDFDRRQLSSDDSMAQFGESVGSGSLFSEFGDDNFAVGSWEVKELPSRDGSMKLKTQVFFASIDQRSERAAGESACTALVAVIADWIHTNRGEMPIKSDFDSLIREGSLQWRSLCENEEYKQRFPDKHFDLETVLEAKIRPLTVVPEKSFIGFFHPEGMEEECFHFLKGAMSFDDIWGEICQAALKLNHTSEPLVYVVSWNDHFFLLRVDWDAFYIIDTLGERLFEGNNQAFVLKFDMDTVIERVPDQTPTKDEKDTDGKSGSSTEKTAGNKPMDEKSGSASPVQVSEIISAQGSKEGEEDDKLVVRGKECCKEYITSFLAAIPLRELQVDMKKGLMSSTPLHHRLQIEFNYTSQIVTKLDDKTDADMTPVTATNIQASGPELTIAVEMQPPFGAAVQGSMTSDVPASMMAVVAG</sequence>
<protein>
    <recommendedName>
        <fullName evidence="2">C2 NT-type domain-containing protein</fullName>
    </recommendedName>
</protein>
<evidence type="ECO:0000259" key="2">
    <source>
        <dbReference type="PROSITE" id="PS51840"/>
    </source>
</evidence>
<dbReference type="InterPro" id="IPR019448">
    <property type="entry name" value="NT-C2"/>
</dbReference>
<proteinExistence type="predicted"/>
<feature type="domain" description="C2 NT-type" evidence="2">
    <location>
        <begin position="9"/>
        <end position="181"/>
    </location>
</feature>
<feature type="compositionally biased region" description="Low complexity" evidence="1">
    <location>
        <begin position="248"/>
        <end position="259"/>
    </location>
</feature>
<dbReference type="PROSITE" id="PS51840">
    <property type="entry name" value="C2_NT"/>
    <property type="match status" value="1"/>
</dbReference>
<evidence type="ECO:0000256" key="1">
    <source>
        <dbReference type="SAM" id="MobiDB-lite"/>
    </source>
</evidence>
<dbReference type="EMBL" id="JBDFQZ010000009">
    <property type="protein sequence ID" value="KAK9691619.1"/>
    <property type="molecule type" value="Genomic_DNA"/>
</dbReference>
<dbReference type="Proteomes" id="UP001443914">
    <property type="component" value="Unassembled WGS sequence"/>
</dbReference>
<feature type="region of interest" description="Disordered" evidence="1">
    <location>
        <begin position="629"/>
        <end position="669"/>
    </location>
</feature>
<dbReference type="PANTHER" id="PTHR31182:SF23">
    <property type="entry name" value="SPLICING FACTOR 3A SUBUNIT"/>
    <property type="match status" value="1"/>
</dbReference>
<evidence type="ECO:0000313" key="3">
    <source>
        <dbReference type="EMBL" id="KAK9691619.1"/>
    </source>
</evidence>
<feature type="compositionally biased region" description="Basic and acidic residues" evidence="1">
    <location>
        <begin position="629"/>
        <end position="643"/>
    </location>
</feature>
<keyword evidence="4" id="KW-1185">Reference proteome</keyword>
<feature type="compositionally biased region" description="Acidic residues" evidence="1">
    <location>
        <begin position="268"/>
        <end position="282"/>
    </location>
</feature>
<dbReference type="Pfam" id="PF10358">
    <property type="entry name" value="NT-C2"/>
    <property type="match status" value="1"/>
</dbReference>
<gene>
    <name evidence="3" type="ORF">RND81_09G208400</name>
</gene>
<organism evidence="3 4">
    <name type="scientific">Saponaria officinalis</name>
    <name type="common">Common soapwort</name>
    <name type="synonym">Lychnis saponaria</name>
    <dbReference type="NCBI Taxonomy" id="3572"/>
    <lineage>
        <taxon>Eukaryota</taxon>
        <taxon>Viridiplantae</taxon>
        <taxon>Streptophyta</taxon>
        <taxon>Embryophyta</taxon>
        <taxon>Tracheophyta</taxon>
        <taxon>Spermatophyta</taxon>
        <taxon>Magnoliopsida</taxon>
        <taxon>eudicotyledons</taxon>
        <taxon>Gunneridae</taxon>
        <taxon>Pentapetalae</taxon>
        <taxon>Caryophyllales</taxon>
        <taxon>Caryophyllaceae</taxon>
        <taxon>Caryophylleae</taxon>
        <taxon>Saponaria</taxon>
    </lineage>
</organism>